<dbReference type="Proteomes" id="UP000027725">
    <property type="component" value="Unassembled WGS sequence"/>
</dbReference>
<dbReference type="Pfam" id="PF03544">
    <property type="entry name" value="TonB_C"/>
    <property type="match status" value="1"/>
</dbReference>
<dbReference type="Gene3D" id="3.30.1150.10">
    <property type="match status" value="1"/>
</dbReference>
<dbReference type="RefSeq" id="WP_038068878.1">
    <property type="nucleotide sequence ID" value="NZ_FOVB01000015.1"/>
</dbReference>
<reference evidence="12 13" key="1">
    <citation type="submission" date="2014-03" db="EMBL/GenBank/DDBJ databases">
        <title>The draft genome sequence of Thioclava dalianensis DLFJ1-1.</title>
        <authorList>
            <person name="Lai Q."/>
            <person name="Shao Z."/>
        </authorList>
    </citation>
    <scope>NUCLEOTIDE SEQUENCE [LARGE SCALE GENOMIC DNA]</scope>
    <source>
        <strain evidence="12 13">DLFJ1-1</strain>
    </source>
</reference>
<keyword evidence="7" id="KW-0653">Protein transport</keyword>
<feature type="compositionally biased region" description="Low complexity" evidence="10">
    <location>
        <begin position="95"/>
        <end position="105"/>
    </location>
</feature>
<feature type="region of interest" description="Disordered" evidence="10">
    <location>
        <begin position="81"/>
        <end position="192"/>
    </location>
</feature>
<evidence type="ECO:0000256" key="6">
    <source>
        <dbReference type="ARBA" id="ARBA00022692"/>
    </source>
</evidence>
<evidence type="ECO:0000256" key="7">
    <source>
        <dbReference type="ARBA" id="ARBA00022927"/>
    </source>
</evidence>
<evidence type="ECO:0000256" key="10">
    <source>
        <dbReference type="SAM" id="MobiDB-lite"/>
    </source>
</evidence>
<feature type="compositionally biased region" description="Basic and acidic residues" evidence="10">
    <location>
        <begin position="141"/>
        <end position="151"/>
    </location>
</feature>
<evidence type="ECO:0000256" key="1">
    <source>
        <dbReference type="ARBA" id="ARBA00004383"/>
    </source>
</evidence>
<feature type="compositionally biased region" description="Low complexity" evidence="10">
    <location>
        <begin position="156"/>
        <end position="167"/>
    </location>
</feature>
<dbReference type="InterPro" id="IPR006260">
    <property type="entry name" value="TonB/TolA_C"/>
</dbReference>
<dbReference type="GO" id="GO:0031992">
    <property type="term" value="F:energy transducer activity"/>
    <property type="evidence" value="ECO:0007669"/>
    <property type="project" value="TreeGrafter"/>
</dbReference>
<evidence type="ECO:0000256" key="4">
    <source>
        <dbReference type="ARBA" id="ARBA00022475"/>
    </source>
</evidence>
<sequence length="285" mass="29776">MRVGRCLEAGVFLALALVLMQALFFALRADVDGASAAGSGGEDLVSLKPASAAVEGMIARFEDPLRDQPVRTQFEQMSLPDPVVMPAPAPPLELPPQAQLPELDLAPPPQLAARETSPETDAAPETSLKPMSKPARQPVARKQESDPEPAPRKPQRASAPSAAQTAAGSGGSTNAGERQTSRAATLSKGQEQNLRAQWGASIRARIEARKRYPSAAGRARGSVTVQLTVTRSGQLAGVSVAGSSGNAALDQAALQAVQRAQRFAAAPAGLTQARYSFALTIRFAR</sequence>
<feature type="compositionally biased region" description="Pro residues" evidence="10">
    <location>
        <begin position="83"/>
        <end position="94"/>
    </location>
</feature>
<dbReference type="STRING" id="1185766.SAMN05216224_11528"/>
<evidence type="ECO:0000256" key="3">
    <source>
        <dbReference type="ARBA" id="ARBA00022448"/>
    </source>
</evidence>
<evidence type="ECO:0000256" key="9">
    <source>
        <dbReference type="ARBA" id="ARBA00023136"/>
    </source>
</evidence>
<keyword evidence="8" id="KW-1133">Transmembrane helix</keyword>
<evidence type="ECO:0000256" key="2">
    <source>
        <dbReference type="ARBA" id="ARBA00006555"/>
    </source>
</evidence>
<proteinExistence type="inferred from homology"/>
<feature type="compositionally biased region" description="Polar residues" evidence="10">
    <location>
        <begin position="177"/>
        <end position="192"/>
    </location>
</feature>
<dbReference type="PANTHER" id="PTHR33446:SF2">
    <property type="entry name" value="PROTEIN TONB"/>
    <property type="match status" value="1"/>
</dbReference>
<dbReference type="AlphaFoldDB" id="A0A074U0Y8"/>
<dbReference type="GO" id="GO:0055085">
    <property type="term" value="P:transmembrane transport"/>
    <property type="evidence" value="ECO:0007669"/>
    <property type="project" value="InterPro"/>
</dbReference>
<comment type="caution">
    <text evidence="12">The sequence shown here is derived from an EMBL/GenBank/DDBJ whole genome shotgun (WGS) entry which is preliminary data.</text>
</comment>
<keyword evidence="13" id="KW-1185">Reference proteome</keyword>
<dbReference type="NCBIfam" id="TIGR01352">
    <property type="entry name" value="tonB_Cterm"/>
    <property type="match status" value="1"/>
</dbReference>
<dbReference type="SUPFAM" id="SSF74653">
    <property type="entry name" value="TolA/TonB C-terminal domain"/>
    <property type="match status" value="1"/>
</dbReference>
<keyword evidence="9" id="KW-0472">Membrane</keyword>
<dbReference type="EMBL" id="JHEH01000037">
    <property type="protein sequence ID" value="KEP68317.1"/>
    <property type="molecule type" value="Genomic_DNA"/>
</dbReference>
<keyword evidence="6" id="KW-0812">Transmembrane</keyword>
<evidence type="ECO:0000256" key="5">
    <source>
        <dbReference type="ARBA" id="ARBA00022519"/>
    </source>
</evidence>
<keyword evidence="3" id="KW-0813">Transport</keyword>
<feature type="domain" description="TonB C-terminal" evidence="11">
    <location>
        <begin position="197"/>
        <end position="285"/>
    </location>
</feature>
<evidence type="ECO:0000259" key="11">
    <source>
        <dbReference type="PROSITE" id="PS52015"/>
    </source>
</evidence>
<name>A0A074U0Y8_9RHOB</name>
<keyword evidence="5" id="KW-0997">Cell inner membrane</keyword>
<dbReference type="GO" id="GO:0015031">
    <property type="term" value="P:protein transport"/>
    <property type="evidence" value="ECO:0007669"/>
    <property type="project" value="UniProtKB-KW"/>
</dbReference>
<dbReference type="InterPro" id="IPR037682">
    <property type="entry name" value="TonB_C"/>
</dbReference>
<keyword evidence="4" id="KW-1003">Cell membrane</keyword>
<evidence type="ECO:0000313" key="13">
    <source>
        <dbReference type="Proteomes" id="UP000027725"/>
    </source>
</evidence>
<dbReference type="OrthoDB" id="7722272at2"/>
<comment type="similarity">
    <text evidence="2">Belongs to the TonB family.</text>
</comment>
<accession>A0A074U0Y8</accession>
<dbReference type="GO" id="GO:0098797">
    <property type="term" value="C:plasma membrane protein complex"/>
    <property type="evidence" value="ECO:0007669"/>
    <property type="project" value="TreeGrafter"/>
</dbReference>
<dbReference type="PANTHER" id="PTHR33446">
    <property type="entry name" value="PROTEIN TONB-RELATED"/>
    <property type="match status" value="1"/>
</dbReference>
<gene>
    <name evidence="12" type="ORF">DL1_12555</name>
</gene>
<protein>
    <submittedName>
        <fullName evidence="12">Energy transducer TonB</fullName>
    </submittedName>
</protein>
<dbReference type="InterPro" id="IPR051045">
    <property type="entry name" value="TonB-dependent_transducer"/>
</dbReference>
<dbReference type="PROSITE" id="PS52015">
    <property type="entry name" value="TONB_CTD"/>
    <property type="match status" value="1"/>
</dbReference>
<organism evidence="12 13">
    <name type="scientific">Thioclava dalianensis</name>
    <dbReference type="NCBI Taxonomy" id="1185766"/>
    <lineage>
        <taxon>Bacteria</taxon>
        <taxon>Pseudomonadati</taxon>
        <taxon>Pseudomonadota</taxon>
        <taxon>Alphaproteobacteria</taxon>
        <taxon>Rhodobacterales</taxon>
        <taxon>Paracoccaceae</taxon>
        <taxon>Thioclava</taxon>
    </lineage>
</organism>
<evidence type="ECO:0000256" key="8">
    <source>
        <dbReference type="ARBA" id="ARBA00022989"/>
    </source>
</evidence>
<comment type="subcellular location">
    <subcellularLocation>
        <location evidence="1">Cell inner membrane</location>
        <topology evidence="1">Single-pass membrane protein</topology>
        <orientation evidence="1">Periplasmic side</orientation>
    </subcellularLocation>
</comment>
<evidence type="ECO:0000313" key="12">
    <source>
        <dbReference type="EMBL" id="KEP68317.1"/>
    </source>
</evidence>
<dbReference type="eggNOG" id="COG0810">
    <property type="taxonomic scope" value="Bacteria"/>
</dbReference>